<name>A0A250WR62_9CHLO</name>
<keyword evidence="2" id="KW-0256">Endoplasmic reticulum</keyword>
<dbReference type="InterPro" id="IPR049483">
    <property type="entry name" value="FAF1_2-like_UAS"/>
</dbReference>
<evidence type="ECO:0000256" key="4">
    <source>
        <dbReference type="SAM" id="MobiDB-lite"/>
    </source>
</evidence>
<evidence type="ECO:0000256" key="2">
    <source>
        <dbReference type="ARBA" id="ARBA00022824"/>
    </source>
</evidence>
<dbReference type="SMART" id="SM00166">
    <property type="entry name" value="UBX"/>
    <property type="match status" value="1"/>
</dbReference>
<evidence type="ECO:0000256" key="1">
    <source>
        <dbReference type="ARBA" id="ARBA00004240"/>
    </source>
</evidence>
<comment type="caution">
    <text evidence="6">The sequence shown here is derived from an EMBL/GenBank/DDBJ whole genome shotgun (WGS) entry which is preliminary data.</text>
</comment>
<dbReference type="SUPFAM" id="SSF46934">
    <property type="entry name" value="UBA-like"/>
    <property type="match status" value="1"/>
</dbReference>
<dbReference type="OrthoDB" id="1026733at2759"/>
<reference evidence="6 7" key="1">
    <citation type="submission" date="2017-08" db="EMBL/GenBank/DDBJ databases">
        <title>Acidophilic green algal genome provides insights into adaptation to an acidic environment.</title>
        <authorList>
            <person name="Hirooka S."/>
            <person name="Hirose Y."/>
            <person name="Kanesaki Y."/>
            <person name="Higuchi S."/>
            <person name="Fujiwara T."/>
            <person name="Onuma R."/>
            <person name="Era A."/>
            <person name="Ohbayashi R."/>
            <person name="Uzuka A."/>
            <person name="Nozaki H."/>
            <person name="Yoshikawa H."/>
            <person name="Miyagishima S.Y."/>
        </authorList>
    </citation>
    <scope>NUCLEOTIDE SEQUENCE [LARGE SCALE GENOMIC DNA]</scope>
    <source>
        <strain evidence="6 7">NIES-2499</strain>
    </source>
</reference>
<dbReference type="InterPro" id="IPR006577">
    <property type="entry name" value="UAS"/>
</dbReference>
<dbReference type="SUPFAM" id="SSF54236">
    <property type="entry name" value="Ubiquitin-like"/>
    <property type="match status" value="1"/>
</dbReference>
<gene>
    <name evidence="6" type="ORF">CEUSTIGMA_g781.t1</name>
</gene>
<feature type="compositionally biased region" description="Low complexity" evidence="4">
    <location>
        <begin position="425"/>
        <end position="438"/>
    </location>
</feature>
<accession>A0A250WR62</accession>
<sequence>MNNADHEHGAGGSTEDEEVARFMALANCDEQDAKFMLEASHGNFELAVNAYFEQFGSATSMTPHRPNVHPSSELNISQPASSSRVPMPPRPTAVLTSGHGQSRSAAAHLIPRSSGVLGAVLRVPVAVIRTSFGLAWATFRLSLTMAAFLGDSVLPPRVMRGIRGATANILSQSVTDMDPTDQARWFIRSFKSAHGDCHPRFVEASFRAAMSQAKSEAKFTLVYLHAPEHQDTPNFCSNVLSSPELVSYVNDNFLCWGGNVQHSDAFQLSQRLNVTTYPYIALLNTLPDNRVQLVAALKGKVGLEELVAQLAQAVERYGAMLVVQRAEIQEREYARLLREEQNAEYEAALASDREREMHRVEAEKAIEQQRREQEKAESEARAAVEAVQRRKEEHDAAVNFRRETKRAALPPEPSATDGLLTQQGPSSTFPTSPAPAGNDAAATALVRLRLPDGGSVQRRFFASDSLRLLFDFVDSLDSTTYLRYNLVSSYPKRTFNNEGAEAGITLFEAGLAPQAALFVQPEEEDYN</sequence>
<evidence type="ECO:0000313" key="7">
    <source>
        <dbReference type="Proteomes" id="UP000232323"/>
    </source>
</evidence>
<dbReference type="Proteomes" id="UP000232323">
    <property type="component" value="Unassembled WGS sequence"/>
</dbReference>
<dbReference type="GO" id="GO:0036503">
    <property type="term" value="P:ERAD pathway"/>
    <property type="evidence" value="ECO:0007669"/>
    <property type="project" value="TreeGrafter"/>
</dbReference>
<dbReference type="PANTHER" id="PTHR23322:SF1">
    <property type="entry name" value="FAS-ASSOCIATED FACTOR 2"/>
    <property type="match status" value="1"/>
</dbReference>
<dbReference type="PANTHER" id="PTHR23322">
    <property type="entry name" value="FAS-ASSOCIATED PROTEIN"/>
    <property type="match status" value="1"/>
</dbReference>
<evidence type="ECO:0000313" key="6">
    <source>
        <dbReference type="EMBL" id="GAX73327.1"/>
    </source>
</evidence>
<feature type="region of interest" description="Disordered" evidence="4">
    <location>
        <begin position="366"/>
        <end position="438"/>
    </location>
</feature>
<keyword evidence="3" id="KW-0175">Coiled coil</keyword>
<feature type="region of interest" description="Disordered" evidence="4">
    <location>
        <begin position="62"/>
        <end position="88"/>
    </location>
</feature>
<protein>
    <recommendedName>
        <fullName evidence="5">UBX domain-containing protein</fullName>
    </recommendedName>
</protein>
<feature type="compositionally biased region" description="Polar residues" evidence="4">
    <location>
        <begin position="69"/>
        <end position="84"/>
    </location>
</feature>
<dbReference type="InterPro" id="IPR009060">
    <property type="entry name" value="UBA-like_sf"/>
</dbReference>
<dbReference type="Pfam" id="PF21021">
    <property type="entry name" value="FAF1"/>
    <property type="match status" value="1"/>
</dbReference>
<dbReference type="CDD" id="cd14348">
    <property type="entry name" value="UBA_p47"/>
    <property type="match status" value="1"/>
</dbReference>
<dbReference type="Gene3D" id="1.10.8.10">
    <property type="entry name" value="DNA helicase RuvA subunit, C-terminal domain"/>
    <property type="match status" value="1"/>
</dbReference>
<dbReference type="SMART" id="SM00594">
    <property type="entry name" value="UAS"/>
    <property type="match status" value="1"/>
</dbReference>
<dbReference type="EMBL" id="BEGY01000003">
    <property type="protein sequence ID" value="GAX73327.1"/>
    <property type="molecule type" value="Genomic_DNA"/>
</dbReference>
<dbReference type="InterPro" id="IPR001012">
    <property type="entry name" value="UBX_dom"/>
</dbReference>
<dbReference type="CDD" id="cd01767">
    <property type="entry name" value="UBX"/>
    <property type="match status" value="1"/>
</dbReference>
<keyword evidence="7" id="KW-1185">Reference proteome</keyword>
<dbReference type="InterPro" id="IPR029071">
    <property type="entry name" value="Ubiquitin-like_domsf"/>
</dbReference>
<dbReference type="Pfam" id="PF14555">
    <property type="entry name" value="UBA_4"/>
    <property type="match status" value="1"/>
</dbReference>
<comment type="subcellular location">
    <subcellularLocation>
        <location evidence="1">Endoplasmic reticulum</location>
    </subcellularLocation>
</comment>
<proteinExistence type="predicted"/>
<feature type="compositionally biased region" description="Basic and acidic residues" evidence="4">
    <location>
        <begin position="366"/>
        <end position="406"/>
    </location>
</feature>
<dbReference type="InterPro" id="IPR036249">
    <property type="entry name" value="Thioredoxin-like_sf"/>
</dbReference>
<dbReference type="GO" id="GO:0005783">
    <property type="term" value="C:endoplasmic reticulum"/>
    <property type="evidence" value="ECO:0007669"/>
    <property type="project" value="UniProtKB-SubCell"/>
</dbReference>
<dbReference type="Pfam" id="PF00789">
    <property type="entry name" value="UBX"/>
    <property type="match status" value="1"/>
</dbReference>
<evidence type="ECO:0000256" key="3">
    <source>
        <dbReference type="ARBA" id="ARBA00023054"/>
    </source>
</evidence>
<evidence type="ECO:0000259" key="5">
    <source>
        <dbReference type="PROSITE" id="PS50033"/>
    </source>
</evidence>
<dbReference type="InterPro" id="IPR050730">
    <property type="entry name" value="UBX_domain-protein"/>
</dbReference>
<feature type="domain" description="UBX" evidence="5">
    <location>
        <begin position="439"/>
        <end position="519"/>
    </location>
</feature>
<dbReference type="STRING" id="1157962.A0A250WR62"/>
<dbReference type="Gene3D" id="3.10.20.90">
    <property type="entry name" value="Phosphatidylinositol 3-kinase Catalytic Subunit, Chain A, domain 1"/>
    <property type="match status" value="1"/>
</dbReference>
<dbReference type="Gene3D" id="3.40.30.10">
    <property type="entry name" value="Glutaredoxin"/>
    <property type="match status" value="1"/>
</dbReference>
<dbReference type="GO" id="GO:0043130">
    <property type="term" value="F:ubiquitin binding"/>
    <property type="evidence" value="ECO:0007669"/>
    <property type="project" value="TreeGrafter"/>
</dbReference>
<dbReference type="PROSITE" id="PS50033">
    <property type="entry name" value="UBX"/>
    <property type="match status" value="1"/>
</dbReference>
<dbReference type="SUPFAM" id="SSF52833">
    <property type="entry name" value="Thioredoxin-like"/>
    <property type="match status" value="1"/>
</dbReference>
<dbReference type="AlphaFoldDB" id="A0A250WR62"/>
<organism evidence="6 7">
    <name type="scientific">Chlamydomonas eustigma</name>
    <dbReference type="NCBI Taxonomy" id="1157962"/>
    <lineage>
        <taxon>Eukaryota</taxon>
        <taxon>Viridiplantae</taxon>
        <taxon>Chlorophyta</taxon>
        <taxon>core chlorophytes</taxon>
        <taxon>Chlorophyceae</taxon>
        <taxon>CS clade</taxon>
        <taxon>Chlamydomonadales</taxon>
        <taxon>Chlamydomonadaceae</taxon>
        <taxon>Chlamydomonas</taxon>
    </lineage>
</organism>